<evidence type="ECO:0000313" key="2">
    <source>
        <dbReference type="EMBL" id="PLT47003.1"/>
    </source>
</evidence>
<feature type="region of interest" description="Disordered" evidence="1">
    <location>
        <begin position="25"/>
        <end position="101"/>
    </location>
</feature>
<feature type="compositionally biased region" description="Low complexity" evidence="1">
    <location>
        <begin position="37"/>
        <end position="82"/>
    </location>
</feature>
<accession>A0A2N5N9J9</accession>
<dbReference type="EMBL" id="NFEZ01000003">
    <property type="protein sequence ID" value="PLT47003.1"/>
    <property type="molecule type" value="Genomic_DNA"/>
</dbReference>
<keyword evidence="3" id="KW-1185">Reference proteome</keyword>
<feature type="compositionally biased region" description="Low complexity" evidence="1">
    <location>
        <begin position="89"/>
        <end position="101"/>
    </location>
</feature>
<evidence type="ECO:0000313" key="3">
    <source>
        <dbReference type="Proteomes" id="UP000234789"/>
    </source>
</evidence>
<proteinExistence type="predicted"/>
<gene>
    <name evidence="2" type="ORF">B8V81_1227</name>
</gene>
<sequence>MLGQERLELLQDDGRLIRLDFEVQPLRGGGTRRRGRASVGRSTSAPAAPRRGGQLAPRLRLLPPPTQRRSASPAAMPRRQPALLRPTVSSAPAAAPSRRSG</sequence>
<protein>
    <submittedName>
        <fullName evidence="2">Uncharacterized protein</fullName>
    </submittedName>
</protein>
<evidence type="ECO:0000256" key="1">
    <source>
        <dbReference type="SAM" id="MobiDB-lite"/>
    </source>
</evidence>
<reference evidence="2 3" key="1">
    <citation type="submission" date="2017-05" db="EMBL/GenBank/DDBJ databases">
        <title>Functional genome analysis of Paenibacillus pasadenensis strain R16: insights on endophytic life style and antifungal activity.</title>
        <authorList>
            <person name="Passera A."/>
            <person name="Marcolungo L."/>
            <person name="Casati P."/>
            <person name="Brasca M."/>
            <person name="Quaglino F."/>
            <person name="Delledonne M."/>
        </authorList>
    </citation>
    <scope>NUCLEOTIDE SEQUENCE [LARGE SCALE GENOMIC DNA]</scope>
    <source>
        <strain evidence="2 3">R16</strain>
    </source>
</reference>
<comment type="caution">
    <text evidence="2">The sequence shown here is derived from an EMBL/GenBank/DDBJ whole genome shotgun (WGS) entry which is preliminary data.</text>
</comment>
<organism evidence="2 3">
    <name type="scientific">Paenibacillus pasadenensis</name>
    <dbReference type="NCBI Taxonomy" id="217090"/>
    <lineage>
        <taxon>Bacteria</taxon>
        <taxon>Bacillati</taxon>
        <taxon>Bacillota</taxon>
        <taxon>Bacilli</taxon>
        <taxon>Bacillales</taxon>
        <taxon>Paenibacillaceae</taxon>
        <taxon>Paenibacillus</taxon>
    </lineage>
</organism>
<dbReference type="Proteomes" id="UP000234789">
    <property type="component" value="Unassembled WGS sequence"/>
</dbReference>
<name>A0A2N5N9J9_9BACL</name>
<dbReference type="AlphaFoldDB" id="A0A2N5N9J9"/>